<evidence type="ECO:0000259" key="4">
    <source>
        <dbReference type="PROSITE" id="PS50109"/>
    </source>
</evidence>
<dbReference type="PANTHER" id="PTHR43547:SF2">
    <property type="entry name" value="HYBRID SIGNAL TRANSDUCTION HISTIDINE KINASE C"/>
    <property type="match status" value="1"/>
</dbReference>
<reference evidence="5" key="1">
    <citation type="submission" date="2019-11" db="EMBL/GenBank/DDBJ databases">
        <authorList>
            <person name="Feng L."/>
        </authorList>
    </citation>
    <scope>NUCLEOTIDE SEQUENCE</scope>
    <source>
        <strain evidence="5">BintestinalisLFYP9</strain>
    </source>
</reference>
<dbReference type="PROSITE" id="PS50109">
    <property type="entry name" value="HIS_KIN"/>
    <property type="match status" value="1"/>
</dbReference>
<gene>
    <name evidence="5" type="primary">yycG_2</name>
    <name evidence="5" type="ORF">BILFYP9_02337</name>
</gene>
<dbReference type="InterPro" id="IPR036890">
    <property type="entry name" value="HATPase_C_sf"/>
</dbReference>
<dbReference type="InterPro" id="IPR004358">
    <property type="entry name" value="Sig_transdc_His_kin-like_C"/>
</dbReference>
<keyword evidence="5" id="KW-0808">Transferase</keyword>
<dbReference type="SMART" id="SM00387">
    <property type="entry name" value="HATPase_c"/>
    <property type="match status" value="1"/>
</dbReference>
<evidence type="ECO:0000256" key="2">
    <source>
        <dbReference type="ARBA" id="ARBA00012438"/>
    </source>
</evidence>
<feature type="domain" description="Histidine kinase" evidence="4">
    <location>
        <begin position="1"/>
        <end position="99"/>
    </location>
</feature>
<sequence>MKYSKDTIDIQITSCLSGQYTQIKVRDNGIGIPLAAQRIVFDKFERVITRNEDAKKKVSGFGLGLNYVMNVAREHGGYVSVESVEGKYSEFTVSLPLPVENEE</sequence>
<protein>
    <recommendedName>
        <fullName evidence="2">histidine kinase</fullName>
        <ecNumber evidence="2">2.7.13.3</ecNumber>
    </recommendedName>
</protein>
<dbReference type="Gene3D" id="3.30.565.10">
    <property type="entry name" value="Histidine kinase-like ATPase, C-terminal domain"/>
    <property type="match status" value="1"/>
</dbReference>
<dbReference type="GO" id="GO:0000155">
    <property type="term" value="F:phosphorelay sensor kinase activity"/>
    <property type="evidence" value="ECO:0007669"/>
    <property type="project" value="TreeGrafter"/>
</dbReference>
<dbReference type="PANTHER" id="PTHR43547">
    <property type="entry name" value="TWO-COMPONENT HISTIDINE KINASE"/>
    <property type="match status" value="1"/>
</dbReference>
<keyword evidence="3" id="KW-0597">Phosphoprotein</keyword>
<dbReference type="EMBL" id="CACRSU010000021">
    <property type="protein sequence ID" value="VYT23221.1"/>
    <property type="molecule type" value="Genomic_DNA"/>
</dbReference>
<dbReference type="EC" id="2.7.13.3" evidence="2"/>
<dbReference type="Pfam" id="PF02518">
    <property type="entry name" value="HATPase_c"/>
    <property type="match status" value="1"/>
</dbReference>
<dbReference type="PRINTS" id="PR00344">
    <property type="entry name" value="BCTRLSENSOR"/>
</dbReference>
<organism evidence="5">
    <name type="scientific">Bacteroides intestinalis</name>
    <dbReference type="NCBI Taxonomy" id="329854"/>
    <lineage>
        <taxon>Bacteria</taxon>
        <taxon>Pseudomonadati</taxon>
        <taxon>Bacteroidota</taxon>
        <taxon>Bacteroidia</taxon>
        <taxon>Bacteroidales</taxon>
        <taxon>Bacteroidaceae</taxon>
        <taxon>Bacteroides</taxon>
    </lineage>
</organism>
<dbReference type="InterPro" id="IPR003594">
    <property type="entry name" value="HATPase_dom"/>
</dbReference>
<name>A0A6N2V4B7_9BACE</name>
<accession>A0A6N2V4B7</accession>
<dbReference type="CDD" id="cd00075">
    <property type="entry name" value="HATPase"/>
    <property type="match status" value="1"/>
</dbReference>
<evidence type="ECO:0000256" key="1">
    <source>
        <dbReference type="ARBA" id="ARBA00000085"/>
    </source>
</evidence>
<dbReference type="AlphaFoldDB" id="A0A6N2V4B7"/>
<dbReference type="InterPro" id="IPR005467">
    <property type="entry name" value="His_kinase_dom"/>
</dbReference>
<comment type="catalytic activity">
    <reaction evidence="1">
        <text>ATP + protein L-histidine = ADP + protein N-phospho-L-histidine.</text>
        <dbReference type="EC" id="2.7.13.3"/>
    </reaction>
</comment>
<evidence type="ECO:0000313" key="5">
    <source>
        <dbReference type="EMBL" id="VYT23221.1"/>
    </source>
</evidence>
<dbReference type="SUPFAM" id="SSF55874">
    <property type="entry name" value="ATPase domain of HSP90 chaperone/DNA topoisomerase II/histidine kinase"/>
    <property type="match status" value="1"/>
</dbReference>
<keyword evidence="5" id="KW-0418">Kinase</keyword>
<proteinExistence type="predicted"/>
<evidence type="ECO:0000256" key="3">
    <source>
        <dbReference type="ARBA" id="ARBA00022553"/>
    </source>
</evidence>